<feature type="transmembrane region" description="Helical" evidence="1">
    <location>
        <begin position="131"/>
        <end position="149"/>
    </location>
</feature>
<gene>
    <name evidence="2" type="ORF">HAT86_08015</name>
</gene>
<name>A0A967BEF6_9RHOB</name>
<dbReference type="Pfam" id="PF11911">
    <property type="entry name" value="DUF3429"/>
    <property type="match status" value="1"/>
</dbReference>
<evidence type="ECO:0000313" key="2">
    <source>
        <dbReference type="EMBL" id="NHQ74411.1"/>
    </source>
</evidence>
<organism evidence="2 3">
    <name type="scientific">Roseovarius gahaiensis</name>
    <dbReference type="NCBI Taxonomy" id="2716691"/>
    <lineage>
        <taxon>Bacteria</taxon>
        <taxon>Pseudomonadati</taxon>
        <taxon>Pseudomonadota</taxon>
        <taxon>Alphaproteobacteria</taxon>
        <taxon>Rhodobacterales</taxon>
        <taxon>Roseobacteraceae</taxon>
        <taxon>Roseovarius</taxon>
    </lineage>
</organism>
<protein>
    <submittedName>
        <fullName evidence="2">DUF3429 domain-containing protein</fullName>
    </submittedName>
</protein>
<dbReference type="Proteomes" id="UP000639775">
    <property type="component" value="Unassembled WGS sequence"/>
</dbReference>
<dbReference type="EMBL" id="JAAORB010000011">
    <property type="protein sequence ID" value="NHQ74411.1"/>
    <property type="molecule type" value="Genomic_DNA"/>
</dbReference>
<evidence type="ECO:0000313" key="3">
    <source>
        <dbReference type="Proteomes" id="UP000639775"/>
    </source>
</evidence>
<dbReference type="PANTHER" id="PTHR15887">
    <property type="entry name" value="TRANSMEMBRANE PROTEIN 69"/>
    <property type="match status" value="1"/>
</dbReference>
<dbReference type="InterPro" id="IPR021836">
    <property type="entry name" value="DUF3429"/>
</dbReference>
<comment type="caution">
    <text evidence="2">The sequence shown here is derived from an EMBL/GenBank/DDBJ whole genome shotgun (WGS) entry which is preliminary data.</text>
</comment>
<feature type="transmembrane region" description="Helical" evidence="1">
    <location>
        <begin position="46"/>
        <end position="67"/>
    </location>
</feature>
<reference evidence="2" key="1">
    <citation type="submission" date="2020-03" db="EMBL/GenBank/DDBJ databases">
        <title>Roseovarius gahaiensis sp. nov., isolated from Gahai Saline Lake, China.</title>
        <authorList>
            <person name="Sun X."/>
        </authorList>
    </citation>
    <scope>NUCLEOTIDE SEQUENCE</scope>
    <source>
        <strain evidence="2">GH877</strain>
    </source>
</reference>
<evidence type="ECO:0000256" key="1">
    <source>
        <dbReference type="SAM" id="Phobius"/>
    </source>
</evidence>
<keyword evidence="1" id="KW-0812">Transmembrane</keyword>
<keyword evidence="3" id="KW-1185">Reference proteome</keyword>
<keyword evidence="1" id="KW-0472">Membrane</keyword>
<sequence length="150" mass="16098">MTQIPRAPLILGLAGLIPFVWGAITVLLPDLAMWTVGTIGPRFAGPYVMLFYGAVILSFMSGILWGFASKTTGPQAATGYALSVIPALWAFFMTGGGPTSSGLNLIFGFAGLLVLDWQFSRWGLAPEWWMPLRLLLTAVVVACLVIGVFF</sequence>
<dbReference type="RefSeq" id="WP_167195541.1">
    <property type="nucleotide sequence ID" value="NZ_JAAORB010000011.1"/>
</dbReference>
<accession>A0A967BEF6</accession>
<dbReference type="PANTHER" id="PTHR15887:SF1">
    <property type="entry name" value="TRANSMEMBRANE PROTEIN 69"/>
    <property type="match status" value="1"/>
</dbReference>
<keyword evidence="1" id="KW-1133">Transmembrane helix</keyword>
<proteinExistence type="predicted"/>
<dbReference type="AlphaFoldDB" id="A0A967BEF6"/>